<dbReference type="KEGG" id="mpec:B9O19_00821"/>
<gene>
    <name evidence="2" type="primary">yeeR</name>
    <name evidence="2" type="ORF">B9O19_00821</name>
</gene>
<evidence type="ECO:0000313" key="3">
    <source>
        <dbReference type="Proteomes" id="UP000235589"/>
    </source>
</evidence>
<feature type="transmembrane region" description="Helical" evidence="1">
    <location>
        <begin position="295"/>
        <end position="315"/>
    </location>
</feature>
<feature type="transmembrane region" description="Helical" evidence="1">
    <location>
        <begin position="220"/>
        <end position="237"/>
    </location>
</feature>
<dbReference type="OrthoDB" id="3196385at2"/>
<proteinExistence type="predicted"/>
<dbReference type="Proteomes" id="UP000235589">
    <property type="component" value="Chromosome"/>
</dbReference>
<protein>
    <submittedName>
        <fullName evidence="2">Inner membrane protein YeeR</fullName>
    </submittedName>
</protein>
<dbReference type="GeneID" id="98062242"/>
<dbReference type="AlphaFoldDB" id="A0A2K9P2Z0"/>
<keyword evidence="1" id="KW-0472">Membrane</keyword>
<sequence length="390" mass="42287">MADKNERSVYIGAVSGCNVISAEKAVVPANYSAVNSTTGHGLMAEEALTVIDKFSGRSAEVVGRTNIKNGPDRMVDGAALQTKFYNSGKGCVQACFDKENGGLYRYLNSDGSPMPVEVPKDMYDDAVEAFRAKISQGKVPGVTDVNEAGNYVRKSDLTYADAMNLCKPFTAQSLLYDCATGIIYCSFAFGISALAAFILEYSRNGRNKKKALFSAVRTGAKVFGLSYVAHILCSQFARTELFKSVWDITGYINSEGFFGGAVKSVNNAVRFSVGDSVSSVSASLTQFSKMFRAGIFMNLFTMLIFLVPDTVRVFVRDISGFEYLNRVFMIVISRIFSTVFYITAALMLGSFSSLPYMVSMTVCLAASCIGGIAGRAVVSKLTERFMILRA</sequence>
<feature type="transmembrane region" description="Helical" evidence="1">
    <location>
        <begin position="354"/>
        <end position="378"/>
    </location>
</feature>
<organism evidence="2 3">
    <name type="scientific">Monoglobus pectinilyticus</name>
    <dbReference type="NCBI Taxonomy" id="1981510"/>
    <lineage>
        <taxon>Bacteria</taxon>
        <taxon>Bacillati</taxon>
        <taxon>Bacillota</taxon>
        <taxon>Clostridia</taxon>
        <taxon>Monoglobales</taxon>
        <taxon>Monoglobaceae</taxon>
        <taxon>Monoglobus</taxon>
    </lineage>
</organism>
<keyword evidence="1" id="KW-0812">Transmembrane</keyword>
<keyword evidence="3" id="KW-1185">Reference proteome</keyword>
<feature type="transmembrane region" description="Helical" evidence="1">
    <location>
        <begin position="327"/>
        <end position="348"/>
    </location>
</feature>
<feature type="transmembrane region" description="Helical" evidence="1">
    <location>
        <begin position="174"/>
        <end position="199"/>
    </location>
</feature>
<evidence type="ECO:0000313" key="2">
    <source>
        <dbReference type="EMBL" id="AUO18998.1"/>
    </source>
</evidence>
<accession>A0A2K9P2Z0</accession>
<dbReference type="EMBL" id="CP020991">
    <property type="protein sequence ID" value="AUO18998.1"/>
    <property type="molecule type" value="Genomic_DNA"/>
</dbReference>
<dbReference type="RefSeq" id="WP_102365240.1">
    <property type="nucleotide sequence ID" value="NZ_CP020991.1"/>
</dbReference>
<name>A0A2K9P2Z0_9FIRM</name>
<reference evidence="2 3" key="1">
    <citation type="submission" date="2017-04" db="EMBL/GenBank/DDBJ databases">
        <title>Monoglobus pectinilyticus 14 draft genome.</title>
        <authorList>
            <person name="Kim C."/>
            <person name="Rosendale D.I."/>
            <person name="Kelly W.J."/>
            <person name="Tannock G.W."/>
            <person name="Patchett M.L."/>
            <person name="Jordens J.Z."/>
        </authorList>
    </citation>
    <scope>NUCLEOTIDE SEQUENCE [LARGE SCALE GENOMIC DNA]</scope>
    <source>
        <strain evidence="2 3">14</strain>
    </source>
</reference>
<evidence type="ECO:0000256" key="1">
    <source>
        <dbReference type="SAM" id="Phobius"/>
    </source>
</evidence>
<keyword evidence="1" id="KW-1133">Transmembrane helix</keyword>